<evidence type="ECO:0000259" key="3">
    <source>
        <dbReference type="PROSITE" id="PS50006"/>
    </source>
</evidence>
<dbReference type="SUPFAM" id="SSF49879">
    <property type="entry name" value="SMAD/FHA domain"/>
    <property type="match status" value="1"/>
</dbReference>
<name>A0AAX4HJB4_9BACT</name>
<dbReference type="Proteomes" id="UP001324634">
    <property type="component" value="Chromosome"/>
</dbReference>
<reference evidence="4 5" key="1">
    <citation type="submission" date="2023-11" db="EMBL/GenBank/DDBJ databases">
        <title>Peredibacter starrii A3.12.</title>
        <authorList>
            <person name="Mitchell R.J."/>
        </authorList>
    </citation>
    <scope>NUCLEOTIDE SEQUENCE [LARGE SCALE GENOMIC DNA]</scope>
    <source>
        <strain evidence="4 5">A3.12</strain>
    </source>
</reference>
<feature type="domain" description="FHA" evidence="3">
    <location>
        <begin position="22"/>
        <end position="71"/>
    </location>
</feature>
<dbReference type="EMBL" id="CP139487">
    <property type="protein sequence ID" value="WPU63312.1"/>
    <property type="molecule type" value="Genomic_DNA"/>
</dbReference>
<feature type="region of interest" description="Disordered" evidence="1">
    <location>
        <begin position="117"/>
        <end position="159"/>
    </location>
</feature>
<dbReference type="RefSeq" id="WP_321389794.1">
    <property type="nucleotide sequence ID" value="NZ_CP139487.1"/>
</dbReference>
<evidence type="ECO:0000256" key="1">
    <source>
        <dbReference type="SAM" id="MobiDB-lite"/>
    </source>
</evidence>
<protein>
    <submittedName>
        <fullName evidence="4">FHA domain-containing protein</fullName>
    </submittedName>
</protein>
<dbReference type="InterPro" id="IPR000253">
    <property type="entry name" value="FHA_dom"/>
</dbReference>
<keyword evidence="5" id="KW-1185">Reference proteome</keyword>
<feature type="transmembrane region" description="Helical" evidence="2">
    <location>
        <begin position="172"/>
        <end position="190"/>
    </location>
</feature>
<keyword evidence="2" id="KW-1133">Transmembrane helix</keyword>
<proteinExistence type="predicted"/>
<dbReference type="CDD" id="cd00060">
    <property type="entry name" value="FHA"/>
    <property type="match status" value="1"/>
</dbReference>
<dbReference type="AlphaFoldDB" id="A0AAX4HJB4"/>
<keyword evidence="2" id="KW-0472">Membrane</keyword>
<dbReference type="InterPro" id="IPR050923">
    <property type="entry name" value="Cell_Proc_Reg/RNA_Proc"/>
</dbReference>
<dbReference type="SMART" id="SM00240">
    <property type="entry name" value="FHA"/>
    <property type="match status" value="1"/>
</dbReference>
<dbReference type="Pfam" id="PF00498">
    <property type="entry name" value="FHA"/>
    <property type="match status" value="1"/>
</dbReference>
<dbReference type="PROSITE" id="PS50006">
    <property type="entry name" value="FHA_DOMAIN"/>
    <property type="match status" value="1"/>
</dbReference>
<dbReference type="PANTHER" id="PTHR23308">
    <property type="entry name" value="NUCLEAR INHIBITOR OF PROTEIN PHOSPHATASE-1"/>
    <property type="match status" value="1"/>
</dbReference>
<sequence length="406" mass="45127">MRIEVTVGSNEPTIYPLSLPKITVGSSDNCEIVITTNGISRKHITIVTENDSYFIIDQGSTNGSFINEERLVPGKKTEFTSFFPVRLGDDVTISLLSDEEKLDKILVPLREKTEASRPDISRSDITSTSLNRKMLRQDKTGTHTNLKIPKPPGKSKAEPSVSVLDRAKKINVIPLAAFGILAFAVYWNLFVIEKEPNPDDLANAPQQEFKIEKAIPVERPVSHHVPKEELLPKEGFAKYQADLKCVSDVEQYFCNLIPGLKVAPYGAVQFKLNVYLMLDGTPYFDEAKKSTDPFAPIITPGVSPGTTVAQGNNQEKESYTDTQYNMGVYLFLLKHLPELDEAKTQDMNILVAFYTKNSPNTPVKVIAFTSKGFNKLKPTLKEDQLIQIRGGGDSAMAPLKEAIEIY</sequence>
<evidence type="ECO:0000256" key="2">
    <source>
        <dbReference type="SAM" id="Phobius"/>
    </source>
</evidence>
<accession>A0AAX4HJB4</accession>
<evidence type="ECO:0000313" key="5">
    <source>
        <dbReference type="Proteomes" id="UP001324634"/>
    </source>
</evidence>
<evidence type="ECO:0000313" key="4">
    <source>
        <dbReference type="EMBL" id="WPU63312.1"/>
    </source>
</evidence>
<dbReference type="KEGG" id="psti:SOO65_11510"/>
<dbReference type="Gene3D" id="2.60.200.20">
    <property type="match status" value="1"/>
</dbReference>
<gene>
    <name evidence="4" type="ORF">SOO65_11510</name>
</gene>
<organism evidence="4 5">
    <name type="scientific">Peredibacter starrii</name>
    <dbReference type="NCBI Taxonomy" id="28202"/>
    <lineage>
        <taxon>Bacteria</taxon>
        <taxon>Pseudomonadati</taxon>
        <taxon>Bdellovibrionota</taxon>
        <taxon>Bacteriovoracia</taxon>
        <taxon>Bacteriovoracales</taxon>
        <taxon>Bacteriovoracaceae</taxon>
        <taxon>Peredibacter</taxon>
    </lineage>
</organism>
<keyword evidence="2" id="KW-0812">Transmembrane</keyword>
<dbReference type="InterPro" id="IPR008984">
    <property type="entry name" value="SMAD_FHA_dom_sf"/>
</dbReference>